<gene>
    <name evidence="8" type="ORF">CWI75_04850</name>
</gene>
<name>A0A2N5Y5L2_9GAMM</name>
<dbReference type="PROSITE" id="PS50850">
    <property type="entry name" value="MFS"/>
    <property type="match status" value="1"/>
</dbReference>
<keyword evidence="3 6" id="KW-0812">Transmembrane</keyword>
<keyword evidence="2" id="KW-1003">Cell membrane</keyword>
<feature type="domain" description="Major facilitator superfamily (MFS) profile" evidence="7">
    <location>
        <begin position="35"/>
        <end position="416"/>
    </location>
</feature>
<feature type="transmembrane region" description="Helical" evidence="6">
    <location>
        <begin position="237"/>
        <end position="257"/>
    </location>
</feature>
<dbReference type="Pfam" id="PF07690">
    <property type="entry name" value="MFS_1"/>
    <property type="match status" value="1"/>
</dbReference>
<dbReference type="InterPro" id="IPR050189">
    <property type="entry name" value="MFS_Efflux_Transporters"/>
</dbReference>
<feature type="transmembrane region" description="Helical" evidence="6">
    <location>
        <begin position="363"/>
        <end position="383"/>
    </location>
</feature>
<protein>
    <submittedName>
        <fullName evidence="8">MFS transporter</fullName>
    </submittedName>
</protein>
<feature type="transmembrane region" description="Helical" evidence="6">
    <location>
        <begin position="302"/>
        <end position="320"/>
    </location>
</feature>
<sequence length="416" mass="45437">MICRPPVRHYTGRHLLIRLRFKGCLLSTATISTRLLAFSLLATLFSGFGQTFFIGLFGGAWRTEFDLDYAELGMLYSAATLTSGLLIVTVGRWLDHIPLHRYTAGVVMAFAVGCVVIALAPSALWLIPGILLLRLCGQGLMGHIAITTIARYFSARRGRALAIAQLGYPIGEALLPLLVVVALSLTDWRHLWWLAALALLMLLPVLLRLSVNLPAPTEDTNSTSHASRRQVLRDWRFYAILPVTLTAPFIITGLFFHQVAVAEATRWSLTLLASAFSVYAILQVSGGLLTGFLIDRYSARRLMRFYLLPMGLGCLVLWWGESNWLVFAYMGLLGLSAGANGTLGGALWAELYGTRYIGAIRAMMHALMVVSTAISPVLFGLLMDGGMSIRSLALVLAVYALVIPLVLGGSVLREAR</sequence>
<evidence type="ECO:0000256" key="6">
    <source>
        <dbReference type="SAM" id="Phobius"/>
    </source>
</evidence>
<dbReference type="GO" id="GO:0022857">
    <property type="term" value="F:transmembrane transporter activity"/>
    <property type="evidence" value="ECO:0007669"/>
    <property type="project" value="InterPro"/>
</dbReference>
<feature type="transmembrane region" description="Helical" evidence="6">
    <location>
        <begin position="326"/>
        <end position="351"/>
    </location>
</feature>
<feature type="transmembrane region" description="Helical" evidence="6">
    <location>
        <begin position="73"/>
        <end position="94"/>
    </location>
</feature>
<evidence type="ECO:0000256" key="1">
    <source>
        <dbReference type="ARBA" id="ARBA00004651"/>
    </source>
</evidence>
<evidence type="ECO:0000313" key="9">
    <source>
        <dbReference type="Proteomes" id="UP000234845"/>
    </source>
</evidence>
<dbReference type="Proteomes" id="UP000234845">
    <property type="component" value="Unassembled WGS sequence"/>
</dbReference>
<feature type="transmembrane region" description="Helical" evidence="6">
    <location>
        <begin position="106"/>
        <end position="126"/>
    </location>
</feature>
<keyword evidence="4 6" id="KW-1133">Transmembrane helix</keyword>
<dbReference type="InterPro" id="IPR036259">
    <property type="entry name" value="MFS_trans_sf"/>
</dbReference>
<feature type="transmembrane region" description="Helical" evidence="6">
    <location>
        <begin position="389"/>
        <end position="412"/>
    </location>
</feature>
<dbReference type="GO" id="GO:0005886">
    <property type="term" value="C:plasma membrane"/>
    <property type="evidence" value="ECO:0007669"/>
    <property type="project" value="UniProtKB-SubCell"/>
</dbReference>
<feature type="transmembrane region" description="Helical" evidence="6">
    <location>
        <begin position="35"/>
        <end position="61"/>
    </location>
</feature>
<feature type="transmembrane region" description="Helical" evidence="6">
    <location>
        <begin position="166"/>
        <end position="185"/>
    </location>
</feature>
<evidence type="ECO:0000256" key="2">
    <source>
        <dbReference type="ARBA" id="ARBA00022475"/>
    </source>
</evidence>
<comment type="subcellular location">
    <subcellularLocation>
        <location evidence="1">Cell membrane</location>
        <topology evidence="1">Multi-pass membrane protein</topology>
    </subcellularLocation>
</comment>
<dbReference type="PANTHER" id="PTHR43124">
    <property type="entry name" value="PURINE EFFLUX PUMP PBUE"/>
    <property type="match status" value="1"/>
</dbReference>
<feature type="transmembrane region" description="Helical" evidence="6">
    <location>
        <begin position="269"/>
        <end position="290"/>
    </location>
</feature>
<proteinExistence type="predicted"/>
<organism evidence="8 9">
    <name type="scientific">Kineobactrum sediminis</name>
    <dbReference type="NCBI Taxonomy" id="1905677"/>
    <lineage>
        <taxon>Bacteria</taxon>
        <taxon>Pseudomonadati</taxon>
        <taxon>Pseudomonadota</taxon>
        <taxon>Gammaproteobacteria</taxon>
        <taxon>Cellvibrionales</taxon>
        <taxon>Halieaceae</taxon>
        <taxon>Kineobactrum</taxon>
    </lineage>
</organism>
<evidence type="ECO:0000256" key="3">
    <source>
        <dbReference type="ARBA" id="ARBA00022692"/>
    </source>
</evidence>
<dbReference type="SUPFAM" id="SSF103473">
    <property type="entry name" value="MFS general substrate transporter"/>
    <property type="match status" value="1"/>
</dbReference>
<dbReference type="Gene3D" id="1.20.1250.20">
    <property type="entry name" value="MFS general substrate transporter like domains"/>
    <property type="match status" value="2"/>
</dbReference>
<reference evidence="9" key="1">
    <citation type="submission" date="2017-11" db="EMBL/GenBank/DDBJ databases">
        <title>The draft genome sequence of Chromatocurvus sp. F02.</title>
        <authorList>
            <person name="Du Z.-J."/>
            <person name="Chang Y.-Q."/>
        </authorList>
    </citation>
    <scope>NUCLEOTIDE SEQUENCE [LARGE SCALE GENOMIC DNA]</scope>
    <source>
        <strain evidence="9">F02</strain>
    </source>
</reference>
<dbReference type="AlphaFoldDB" id="A0A2N5Y5L2"/>
<dbReference type="InterPro" id="IPR011701">
    <property type="entry name" value="MFS"/>
</dbReference>
<evidence type="ECO:0000259" key="7">
    <source>
        <dbReference type="PROSITE" id="PS50850"/>
    </source>
</evidence>
<dbReference type="InterPro" id="IPR020846">
    <property type="entry name" value="MFS_dom"/>
</dbReference>
<accession>A0A2N5Y5L2</accession>
<evidence type="ECO:0000256" key="4">
    <source>
        <dbReference type="ARBA" id="ARBA00022989"/>
    </source>
</evidence>
<keyword evidence="5 6" id="KW-0472">Membrane</keyword>
<evidence type="ECO:0000313" key="8">
    <source>
        <dbReference type="EMBL" id="PLW83678.1"/>
    </source>
</evidence>
<dbReference type="PANTHER" id="PTHR43124:SF3">
    <property type="entry name" value="CHLORAMPHENICOL EFFLUX PUMP RV0191"/>
    <property type="match status" value="1"/>
</dbReference>
<evidence type="ECO:0000256" key="5">
    <source>
        <dbReference type="ARBA" id="ARBA00023136"/>
    </source>
</evidence>
<feature type="transmembrane region" description="Helical" evidence="6">
    <location>
        <begin position="191"/>
        <end position="211"/>
    </location>
</feature>
<comment type="caution">
    <text evidence="8">The sequence shown here is derived from an EMBL/GenBank/DDBJ whole genome shotgun (WGS) entry which is preliminary data.</text>
</comment>
<dbReference type="EMBL" id="PKLZ01000002">
    <property type="protein sequence ID" value="PLW83678.1"/>
    <property type="molecule type" value="Genomic_DNA"/>
</dbReference>
<keyword evidence="9" id="KW-1185">Reference proteome</keyword>
<feature type="transmembrane region" description="Helical" evidence="6">
    <location>
        <begin position="132"/>
        <end position="154"/>
    </location>
</feature>